<dbReference type="STRING" id="1797516.A3D26_01560"/>
<dbReference type="EMBL" id="MHBZ01000011">
    <property type="protein sequence ID" value="OGY11776.1"/>
    <property type="molecule type" value="Genomic_DNA"/>
</dbReference>
<dbReference type="PANTHER" id="PTHR43591:SF24">
    <property type="entry name" value="2-METHOXY-6-POLYPRENYL-1,4-BENZOQUINOL METHYLASE, MITOCHONDRIAL"/>
    <property type="match status" value="1"/>
</dbReference>
<name>A0A1G1V8S3_9BACT</name>
<organism evidence="2 3">
    <name type="scientific">Candidatus Blackburnbacteria bacterium RIFCSPHIGHO2_02_FULL_44_20</name>
    <dbReference type="NCBI Taxonomy" id="1797516"/>
    <lineage>
        <taxon>Bacteria</taxon>
        <taxon>Candidatus Blackburniibacteriota</taxon>
    </lineage>
</organism>
<protein>
    <recommendedName>
        <fullName evidence="1">Methyltransferase type 11 domain-containing protein</fullName>
    </recommendedName>
</protein>
<proteinExistence type="predicted"/>
<dbReference type="PANTHER" id="PTHR43591">
    <property type="entry name" value="METHYLTRANSFERASE"/>
    <property type="match status" value="1"/>
</dbReference>
<sequence>MQNSNKLNRQQKAAELHKQVPPNHYARSIKESFLHRFWHTTRFKEIGEMIEPAGGKILDIGSADGTFTKVIIEKSKATKVVGIDVLAASISYAKRRFARSKIVSFRVADAHALPFPTRTFDAVFCLETLEHVEDPTQVASEIHRVLKDDGYAVILVPNENILFRIGWFFWLMGPGKIWKNTHIQDLSAEAIMTTLGKANFRTKETRRFLLGMLQAVKVVKK</sequence>
<evidence type="ECO:0000313" key="2">
    <source>
        <dbReference type="EMBL" id="OGY11776.1"/>
    </source>
</evidence>
<dbReference type="Pfam" id="PF08241">
    <property type="entry name" value="Methyltransf_11"/>
    <property type="match status" value="1"/>
</dbReference>
<evidence type="ECO:0000259" key="1">
    <source>
        <dbReference type="Pfam" id="PF08241"/>
    </source>
</evidence>
<gene>
    <name evidence="2" type="ORF">A3D26_01560</name>
</gene>
<dbReference type="InterPro" id="IPR013216">
    <property type="entry name" value="Methyltransf_11"/>
</dbReference>
<dbReference type="AlphaFoldDB" id="A0A1G1V8S3"/>
<evidence type="ECO:0000313" key="3">
    <source>
        <dbReference type="Proteomes" id="UP000178319"/>
    </source>
</evidence>
<accession>A0A1G1V8S3</accession>
<dbReference type="InterPro" id="IPR029063">
    <property type="entry name" value="SAM-dependent_MTases_sf"/>
</dbReference>
<dbReference type="CDD" id="cd02440">
    <property type="entry name" value="AdoMet_MTases"/>
    <property type="match status" value="1"/>
</dbReference>
<dbReference type="Gene3D" id="3.40.50.150">
    <property type="entry name" value="Vaccinia Virus protein VP39"/>
    <property type="match status" value="1"/>
</dbReference>
<comment type="caution">
    <text evidence="2">The sequence shown here is derived from an EMBL/GenBank/DDBJ whole genome shotgun (WGS) entry which is preliminary data.</text>
</comment>
<reference evidence="2 3" key="1">
    <citation type="journal article" date="2016" name="Nat. Commun.">
        <title>Thousands of microbial genomes shed light on interconnected biogeochemical processes in an aquifer system.</title>
        <authorList>
            <person name="Anantharaman K."/>
            <person name="Brown C.T."/>
            <person name="Hug L.A."/>
            <person name="Sharon I."/>
            <person name="Castelle C.J."/>
            <person name="Probst A.J."/>
            <person name="Thomas B.C."/>
            <person name="Singh A."/>
            <person name="Wilkins M.J."/>
            <person name="Karaoz U."/>
            <person name="Brodie E.L."/>
            <person name="Williams K.H."/>
            <person name="Hubbard S.S."/>
            <person name="Banfield J.F."/>
        </authorList>
    </citation>
    <scope>NUCLEOTIDE SEQUENCE [LARGE SCALE GENOMIC DNA]</scope>
</reference>
<dbReference type="SUPFAM" id="SSF53335">
    <property type="entry name" value="S-adenosyl-L-methionine-dependent methyltransferases"/>
    <property type="match status" value="1"/>
</dbReference>
<dbReference type="GO" id="GO:0008757">
    <property type="term" value="F:S-adenosylmethionine-dependent methyltransferase activity"/>
    <property type="evidence" value="ECO:0007669"/>
    <property type="project" value="InterPro"/>
</dbReference>
<dbReference type="Proteomes" id="UP000178319">
    <property type="component" value="Unassembled WGS sequence"/>
</dbReference>
<feature type="domain" description="Methyltransferase type 11" evidence="1">
    <location>
        <begin position="58"/>
        <end position="154"/>
    </location>
</feature>